<dbReference type="PANTHER" id="PTHR12526">
    <property type="entry name" value="GLYCOSYLTRANSFERASE"/>
    <property type="match status" value="1"/>
</dbReference>
<dbReference type="EMBL" id="JBHTJH010000025">
    <property type="protein sequence ID" value="MFD0864116.1"/>
    <property type="molecule type" value="Genomic_DNA"/>
</dbReference>
<comment type="caution">
    <text evidence="2">The sequence shown here is derived from an EMBL/GenBank/DDBJ whole genome shotgun (WGS) entry which is preliminary data.</text>
</comment>
<name>A0ABW3D2Q8_9FLAO</name>
<dbReference type="Gene3D" id="3.40.50.2000">
    <property type="entry name" value="Glycogen Phosphorylase B"/>
    <property type="match status" value="2"/>
</dbReference>
<reference evidence="3" key="1">
    <citation type="journal article" date="2019" name="Int. J. Syst. Evol. Microbiol.">
        <title>The Global Catalogue of Microorganisms (GCM) 10K type strain sequencing project: providing services to taxonomists for standard genome sequencing and annotation.</title>
        <authorList>
            <consortium name="The Broad Institute Genomics Platform"/>
            <consortium name="The Broad Institute Genome Sequencing Center for Infectious Disease"/>
            <person name="Wu L."/>
            <person name="Ma J."/>
        </authorList>
    </citation>
    <scope>NUCLEOTIDE SEQUENCE [LARGE SCALE GENOMIC DNA]</scope>
    <source>
        <strain evidence="3">CCUG 62952</strain>
    </source>
</reference>
<organism evidence="2 3">
    <name type="scientific">Sungkyunkwania multivorans</name>
    <dbReference type="NCBI Taxonomy" id="1173618"/>
    <lineage>
        <taxon>Bacteria</taxon>
        <taxon>Pseudomonadati</taxon>
        <taxon>Bacteroidota</taxon>
        <taxon>Flavobacteriia</taxon>
        <taxon>Flavobacteriales</taxon>
        <taxon>Flavobacteriaceae</taxon>
        <taxon>Sungkyunkwania</taxon>
    </lineage>
</organism>
<feature type="domain" description="Glycosyl transferase family 1" evidence="1">
    <location>
        <begin position="195"/>
        <end position="349"/>
    </location>
</feature>
<dbReference type="CDD" id="cd03801">
    <property type="entry name" value="GT4_PimA-like"/>
    <property type="match status" value="1"/>
</dbReference>
<keyword evidence="3" id="KW-1185">Reference proteome</keyword>
<dbReference type="Pfam" id="PF00534">
    <property type="entry name" value="Glycos_transf_1"/>
    <property type="match status" value="1"/>
</dbReference>
<keyword evidence="2" id="KW-0328">Glycosyltransferase</keyword>
<dbReference type="GO" id="GO:0016757">
    <property type="term" value="F:glycosyltransferase activity"/>
    <property type="evidence" value="ECO:0007669"/>
    <property type="project" value="UniProtKB-KW"/>
</dbReference>
<dbReference type="RefSeq" id="WP_386411154.1">
    <property type="nucleotide sequence ID" value="NZ_JBHTJH010000025.1"/>
</dbReference>
<dbReference type="SUPFAM" id="SSF53756">
    <property type="entry name" value="UDP-Glycosyltransferase/glycogen phosphorylase"/>
    <property type="match status" value="1"/>
</dbReference>
<evidence type="ECO:0000259" key="1">
    <source>
        <dbReference type="Pfam" id="PF00534"/>
    </source>
</evidence>
<dbReference type="EC" id="2.4.-.-" evidence="2"/>
<sequence>MTHVIHEETENGLAAYAPYVNEMNLWLKHVDTVEVVAPLQASNAKKQTLSTAYKHRSISLSQIPEFSLVGIRNGFKTLIKLPKVAYKIWRSCKKADHIHLRCPGNVGLVGCVVQIFFPSKTKTAKYAGNWDPKSKQPWSYRLQKRILSNTFLTKNMKVLAYGDWPNQTKNVLPFFTATYSEIEKTAISLRPLNDTVRFMFVGTLSVGKRPVLAAEIIARLHKEGHQVRMDVYGEGEMRDDLMQFIQLNNLEEVIMLHGNRSKEEVSKAYKNAHFVFLLSRSEGWPKAIAEAMFWGAVPVATEVSCVPYMLDNGNRGILIAPNISAAIEEITQLFNKKERYLQMAEAAMQWSRQYTLEKFETEIKKLL</sequence>
<protein>
    <submittedName>
        <fullName evidence="2">Glycosyltransferase family 4 protein</fullName>
        <ecNumber evidence="2">2.4.-.-</ecNumber>
    </submittedName>
</protein>
<dbReference type="Proteomes" id="UP001596978">
    <property type="component" value="Unassembled WGS sequence"/>
</dbReference>
<proteinExistence type="predicted"/>
<keyword evidence="2" id="KW-0808">Transferase</keyword>
<evidence type="ECO:0000313" key="3">
    <source>
        <dbReference type="Proteomes" id="UP001596978"/>
    </source>
</evidence>
<accession>A0ABW3D2Q8</accession>
<gene>
    <name evidence="2" type="ORF">ACFQ1M_18015</name>
</gene>
<dbReference type="InterPro" id="IPR001296">
    <property type="entry name" value="Glyco_trans_1"/>
</dbReference>
<evidence type="ECO:0000313" key="2">
    <source>
        <dbReference type="EMBL" id="MFD0864116.1"/>
    </source>
</evidence>